<name>A0AA40GAM5_9HYME</name>
<reference evidence="2" key="1">
    <citation type="submission" date="2021-10" db="EMBL/GenBank/DDBJ databases">
        <title>Melipona bicolor Genome sequencing and assembly.</title>
        <authorList>
            <person name="Araujo N.S."/>
            <person name="Arias M.C."/>
        </authorList>
    </citation>
    <scope>NUCLEOTIDE SEQUENCE</scope>
    <source>
        <strain evidence="2">USP_2M_L1-L4_2017</strain>
        <tissue evidence="2">Whole body</tissue>
    </source>
</reference>
<dbReference type="EMBL" id="JAHYIQ010000003">
    <property type="protein sequence ID" value="KAK1133572.1"/>
    <property type="molecule type" value="Genomic_DNA"/>
</dbReference>
<feature type="domain" description="PPM-type phosphatase" evidence="1">
    <location>
        <begin position="16"/>
        <end position="229"/>
    </location>
</feature>
<organism evidence="2 3">
    <name type="scientific">Melipona bicolor</name>
    <dbReference type="NCBI Taxonomy" id="60889"/>
    <lineage>
        <taxon>Eukaryota</taxon>
        <taxon>Metazoa</taxon>
        <taxon>Ecdysozoa</taxon>
        <taxon>Arthropoda</taxon>
        <taxon>Hexapoda</taxon>
        <taxon>Insecta</taxon>
        <taxon>Pterygota</taxon>
        <taxon>Neoptera</taxon>
        <taxon>Endopterygota</taxon>
        <taxon>Hymenoptera</taxon>
        <taxon>Apocrita</taxon>
        <taxon>Aculeata</taxon>
        <taxon>Apoidea</taxon>
        <taxon>Anthophila</taxon>
        <taxon>Apidae</taxon>
        <taxon>Melipona</taxon>
    </lineage>
</organism>
<dbReference type="SUPFAM" id="SSF81606">
    <property type="entry name" value="PP2C-like"/>
    <property type="match status" value="1"/>
</dbReference>
<protein>
    <recommendedName>
        <fullName evidence="1">PPM-type phosphatase domain-containing protein</fullName>
    </recommendedName>
</protein>
<proteinExistence type="predicted"/>
<evidence type="ECO:0000313" key="2">
    <source>
        <dbReference type="EMBL" id="KAK1133572.1"/>
    </source>
</evidence>
<dbReference type="SMART" id="SM00332">
    <property type="entry name" value="PP2Cc"/>
    <property type="match status" value="1"/>
</dbReference>
<evidence type="ECO:0000313" key="3">
    <source>
        <dbReference type="Proteomes" id="UP001177670"/>
    </source>
</evidence>
<keyword evidence="3" id="KW-1185">Reference proteome</keyword>
<gene>
    <name evidence="2" type="ORF">K0M31_011372</name>
</gene>
<dbReference type="PANTHER" id="PTHR47992">
    <property type="entry name" value="PROTEIN PHOSPHATASE"/>
    <property type="match status" value="1"/>
</dbReference>
<dbReference type="CDD" id="cd00143">
    <property type="entry name" value="PP2Cc"/>
    <property type="match status" value="1"/>
</dbReference>
<dbReference type="GO" id="GO:0004722">
    <property type="term" value="F:protein serine/threonine phosphatase activity"/>
    <property type="evidence" value="ECO:0007669"/>
    <property type="project" value="InterPro"/>
</dbReference>
<dbReference type="InterPro" id="IPR015655">
    <property type="entry name" value="PP2C"/>
</dbReference>
<comment type="caution">
    <text evidence="2">The sequence shown here is derived from an EMBL/GenBank/DDBJ whole genome shotgun (WGS) entry which is preliminary data.</text>
</comment>
<dbReference type="InterPro" id="IPR036457">
    <property type="entry name" value="PPM-type-like_dom_sf"/>
</dbReference>
<dbReference type="InterPro" id="IPR001932">
    <property type="entry name" value="PPM-type_phosphatase-like_dom"/>
</dbReference>
<evidence type="ECO:0000259" key="1">
    <source>
        <dbReference type="PROSITE" id="PS51746"/>
    </source>
</evidence>
<dbReference type="Gene3D" id="3.60.40.10">
    <property type="entry name" value="PPM-type phosphatase domain"/>
    <property type="match status" value="2"/>
</dbReference>
<sequence length="296" mass="32705">MIKYLQKRNHVIHVHRLYVSQVRMPSFCNVEGLFGIFDGGSNQEAPCALQEMIPRLLLEERTVRETSKEYLKYTLLSAHRELKEKGQKYGIDATLVHIVRIQAQQGYPKTSAKYSLKVATSGDAKAVLCRAAGPLTLATSKKVTVKNQLGNAAMFPLVVPDPIFEEVDLEDDDEFVIIGNRRLWEVLSVQEAVREARAEASPVLAAKRLQDLAQAYGAEDNLSIVVVRLTGPNQGDLDQLMRELRHAVGKNRGQTEAGCPCACCVPPAAHKPPGPCCCHANEGYYLNGVLKSIVNR</sequence>
<dbReference type="Proteomes" id="UP001177670">
    <property type="component" value="Unassembled WGS sequence"/>
</dbReference>
<dbReference type="Pfam" id="PF00481">
    <property type="entry name" value="PP2C"/>
    <property type="match status" value="1"/>
</dbReference>
<accession>A0AA40GAM5</accession>
<dbReference type="PROSITE" id="PS51746">
    <property type="entry name" value="PPM_2"/>
    <property type="match status" value="1"/>
</dbReference>
<dbReference type="AlphaFoldDB" id="A0AA40GAM5"/>